<comment type="caution">
    <text evidence="5">The sequence shown here is derived from an EMBL/GenBank/DDBJ whole genome shotgun (WGS) entry which is preliminary data.</text>
</comment>
<evidence type="ECO:0000256" key="2">
    <source>
        <dbReference type="ARBA" id="ARBA00023004"/>
    </source>
</evidence>
<feature type="non-terminal residue" evidence="5">
    <location>
        <position position="214"/>
    </location>
</feature>
<evidence type="ECO:0000256" key="3">
    <source>
        <dbReference type="ARBA" id="ARBA00023014"/>
    </source>
</evidence>
<keyword evidence="3" id="KW-0411">Iron-sulfur</keyword>
<dbReference type="Gene3D" id="3.30.499.10">
    <property type="entry name" value="Aconitase, domain 3"/>
    <property type="match status" value="1"/>
</dbReference>
<organism evidence="5">
    <name type="scientific">mine drainage metagenome</name>
    <dbReference type="NCBI Taxonomy" id="410659"/>
    <lineage>
        <taxon>unclassified sequences</taxon>
        <taxon>metagenomes</taxon>
        <taxon>ecological metagenomes</taxon>
    </lineage>
</organism>
<dbReference type="Pfam" id="PF00330">
    <property type="entry name" value="Aconitase"/>
    <property type="match status" value="1"/>
</dbReference>
<accession>T1CVM6</accession>
<gene>
    <name evidence="5" type="ORF">B1B_02904</name>
</gene>
<evidence type="ECO:0000313" key="5">
    <source>
        <dbReference type="EMBL" id="EQD74035.1"/>
    </source>
</evidence>
<dbReference type="Gene3D" id="6.10.190.10">
    <property type="match status" value="1"/>
</dbReference>
<dbReference type="InterPro" id="IPR001030">
    <property type="entry name" value="Acoase/IPM_deHydtase_lsu_aba"/>
</dbReference>
<keyword evidence="2" id="KW-0408">Iron</keyword>
<evidence type="ECO:0000259" key="4">
    <source>
        <dbReference type="Pfam" id="PF00330"/>
    </source>
</evidence>
<proteinExistence type="predicted"/>
<keyword evidence="1" id="KW-0479">Metal-binding</keyword>
<dbReference type="InterPro" id="IPR006249">
    <property type="entry name" value="Aconitase/IRP2"/>
</dbReference>
<dbReference type="EMBL" id="AUZY01001744">
    <property type="protein sequence ID" value="EQD74035.1"/>
    <property type="molecule type" value="Genomic_DNA"/>
</dbReference>
<dbReference type="PRINTS" id="PR00415">
    <property type="entry name" value="ACONITASE"/>
</dbReference>
<dbReference type="PANTHER" id="PTHR11670">
    <property type="entry name" value="ACONITASE/IRON-RESPONSIVE ELEMENT FAMILY MEMBER"/>
    <property type="match status" value="1"/>
</dbReference>
<name>T1CVM6_9ZZZZ</name>
<reference evidence="5" key="1">
    <citation type="submission" date="2013-08" db="EMBL/GenBank/DDBJ databases">
        <authorList>
            <person name="Mendez C."/>
            <person name="Richter M."/>
            <person name="Ferrer M."/>
            <person name="Sanchez J."/>
        </authorList>
    </citation>
    <scope>NUCLEOTIDE SEQUENCE</scope>
</reference>
<dbReference type="InterPro" id="IPR015931">
    <property type="entry name" value="Acnase/IPM_dHydase_lsu_aba_1/3"/>
</dbReference>
<dbReference type="InterPro" id="IPR036008">
    <property type="entry name" value="Aconitase_4Fe-4S_dom"/>
</dbReference>
<dbReference type="AlphaFoldDB" id="T1CVM6"/>
<dbReference type="GO" id="GO:0051536">
    <property type="term" value="F:iron-sulfur cluster binding"/>
    <property type="evidence" value="ECO:0007669"/>
    <property type="project" value="UniProtKB-KW"/>
</dbReference>
<dbReference type="PROSITE" id="PS01244">
    <property type="entry name" value="ACONITASE_2"/>
    <property type="match status" value="1"/>
</dbReference>
<dbReference type="InterPro" id="IPR018136">
    <property type="entry name" value="Aconitase_4Fe-4S_BS"/>
</dbReference>
<feature type="domain" description="Aconitase/3-isopropylmalate dehydratase large subunit alpha/beta/alpha" evidence="4">
    <location>
        <begin position="2"/>
        <end position="135"/>
    </location>
</feature>
<sequence length="214" mass="23201">MIAAITSCTNTSNPTVMIGAGLIARNALRAGLRVPPHVKTSLAPGSKVVTAYLERAALLQPLADLGFALVGYGCTTCIGNSGPLPPEVSRQVKERDLFVAAVLSGNRNFEARIQNEVRANYLASPMLVVAYAIAGRMDLDLTTEPLGHRPGGAPVYLRDLWPPPDEVRRILESSVDVSMFREKYAEIDVGDAHWEGLRPERGPRYAWAADSTYL</sequence>
<evidence type="ECO:0000256" key="1">
    <source>
        <dbReference type="ARBA" id="ARBA00022723"/>
    </source>
</evidence>
<dbReference type="SUPFAM" id="SSF53732">
    <property type="entry name" value="Aconitase iron-sulfur domain"/>
    <property type="match status" value="1"/>
</dbReference>
<dbReference type="GO" id="GO:0046872">
    <property type="term" value="F:metal ion binding"/>
    <property type="evidence" value="ECO:0007669"/>
    <property type="project" value="UniProtKB-KW"/>
</dbReference>
<protein>
    <submittedName>
        <fullName evidence="5">Aconitate hydratase 1</fullName>
    </submittedName>
</protein>
<reference evidence="5" key="2">
    <citation type="journal article" date="2014" name="ISME J.">
        <title>Microbial stratification in low pH oxic and suboxic macroscopic growths along an acid mine drainage.</title>
        <authorList>
            <person name="Mendez-Garcia C."/>
            <person name="Mesa V."/>
            <person name="Sprenger R.R."/>
            <person name="Richter M."/>
            <person name="Diez M.S."/>
            <person name="Solano J."/>
            <person name="Bargiela R."/>
            <person name="Golyshina O.V."/>
            <person name="Manteca A."/>
            <person name="Ramos J.L."/>
            <person name="Gallego J.R."/>
            <person name="Llorente I."/>
            <person name="Martins Dos Santos V.A."/>
            <person name="Jensen O.N."/>
            <person name="Pelaez A.I."/>
            <person name="Sanchez J."/>
            <person name="Ferrer M."/>
        </authorList>
    </citation>
    <scope>NUCLEOTIDE SEQUENCE</scope>
</reference>